<dbReference type="SUPFAM" id="SSF51735">
    <property type="entry name" value="NAD(P)-binding Rossmann-fold domains"/>
    <property type="match status" value="1"/>
</dbReference>
<evidence type="ECO:0000313" key="4">
    <source>
        <dbReference type="Proteomes" id="UP000010846"/>
    </source>
</evidence>
<dbReference type="PANTHER" id="PTHR43377:SF1">
    <property type="entry name" value="BILIVERDIN REDUCTASE A"/>
    <property type="match status" value="1"/>
</dbReference>
<gene>
    <name evidence="3" type="ordered locus">Halru_1007</name>
</gene>
<dbReference type="InterPro" id="IPR000683">
    <property type="entry name" value="Gfo/Idh/MocA-like_OxRdtase_N"/>
</dbReference>
<protein>
    <submittedName>
        <fullName evidence="3">Putative dehydrogenase</fullName>
    </submittedName>
</protein>
<dbReference type="RefSeq" id="WP_015300291.1">
    <property type="nucleotide sequence ID" value="NC_019964.1"/>
</dbReference>
<dbReference type="Gene3D" id="3.30.360.10">
    <property type="entry name" value="Dihydrodipicolinate Reductase, domain 2"/>
    <property type="match status" value="1"/>
</dbReference>
<dbReference type="PANTHER" id="PTHR43377">
    <property type="entry name" value="BILIVERDIN REDUCTASE A"/>
    <property type="match status" value="1"/>
</dbReference>
<feature type="domain" description="GFO/IDH/MocA-like oxidoreductase" evidence="2">
    <location>
        <begin position="155"/>
        <end position="224"/>
    </location>
</feature>
<dbReference type="OrthoDB" id="25239at2157"/>
<dbReference type="GO" id="GO:0000166">
    <property type="term" value="F:nucleotide binding"/>
    <property type="evidence" value="ECO:0007669"/>
    <property type="project" value="InterPro"/>
</dbReference>
<dbReference type="STRING" id="797302.Halru_1007"/>
<dbReference type="GeneID" id="14375261"/>
<dbReference type="HOGENOM" id="CLU_023194_10_0_2"/>
<sequence>MTVRTGVIGVGSMGRHHARIYDQMLNVELIGVTDVDTEAAKEVADQRDTAVFDRGELLDRVDAVSIAVPTPFHYEIARECIDAGVDVLVEKPFVAEPERGELLVERAAANDVLLQVGHVERFNPAVVALREVIQDLDVISLDARRLGPTPDRQIDDSVVMDLMIHDLDIVNSIVGGEPGDVSVAGSRAGKHATTTITFPDETIATLTASRVTQEKIRQLTITAEECYVKVDYLDQSIDIHRQSVPEYVVTNGDVRFRHESIVERPVVDNTEPLKNELSSFTDAVRTRSQPVVTGEDGLRAVFLARNVDERAFPDRYA</sequence>
<dbReference type="Pfam" id="PF01408">
    <property type="entry name" value="GFO_IDH_MocA"/>
    <property type="match status" value="1"/>
</dbReference>
<dbReference type="eggNOG" id="arCOG01622">
    <property type="taxonomic scope" value="Archaea"/>
</dbReference>
<dbReference type="AlphaFoldDB" id="L0IBK3"/>
<name>L0IBK3_HALRX</name>
<accession>L0IBK3</accession>
<feature type="domain" description="Gfo/Idh/MocA-like oxidoreductase N-terminal" evidence="1">
    <location>
        <begin position="4"/>
        <end position="118"/>
    </location>
</feature>
<reference evidence="3" key="1">
    <citation type="submission" date="2011-09" db="EMBL/GenBank/DDBJ databases">
        <title>Complete sequence of Halovivax ruber XH-70.</title>
        <authorList>
            <consortium name="US DOE Joint Genome Institute"/>
            <person name="Lucas S."/>
            <person name="Han J."/>
            <person name="Lapidus A."/>
            <person name="Cheng J.-F."/>
            <person name="Goodwin L."/>
            <person name="Pitluck S."/>
            <person name="Peters L."/>
            <person name="Mikhailova N."/>
            <person name="Davenport K."/>
            <person name="Detter J.C."/>
            <person name="Han C."/>
            <person name="Tapia R."/>
            <person name="Land M."/>
            <person name="Hauser L."/>
            <person name="Kyrpides N."/>
            <person name="Ivanova N."/>
            <person name="Pagani I."/>
            <person name="Sproer C."/>
            <person name="Anderson I."/>
            <person name="Woyke T."/>
        </authorList>
    </citation>
    <scope>NUCLEOTIDE SEQUENCE</scope>
    <source>
        <strain evidence="3">XH-70</strain>
    </source>
</reference>
<dbReference type="EMBL" id="CP003050">
    <property type="protein sequence ID" value="AGB15626.1"/>
    <property type="molecule type" value="Genomic_DNA"/>
</dbReference>
<dbReference type="KEGG" id="hru:Halru_1007"/>
<dbReference type="Gene3D" id="3.40.50.720">
    <property type="entry name" value="NAD(P)-binding Rossmann-like Domain"/>
    <property type="match status" value="1"/>
</dbReference>
<evidence type="ECO:0000259" key="1">
    <source>
        <dbReference type="Pfam" id="PF01408"/>
    </source>
</evidence>
<dbReference type="Proteomes" id="UP000010846">
    <property type="component" value="Chromosome"/>
</dbReference>
<evidence type="ECO:0000313" key="3">
    <source>
        <dbReference type="EMBL" id="AGB15626.1"/>
    </source>
</evidence>
<dbReference type="Pfam" id="PF22725">
    <property type="entry name" value="GFO_IDH_MocA_C3"/>
    <property type="match status" value="1"/>
</dbReference>
<proteinExistence type="predicted"/>
<dbReference type="SUPFAM" id="SSF55347">
    <property type="entry name" value="Glyceraldehyde-3-phosphate dehydrogenase-like, C-terminal domain"/>
    <property type="match status" value="1"/>
</dbReference>
<dbReference type="InterPro" id="IPR036291">
    <property type="entry name" value="NAD(P)-bd_dom_sf"/>
</dbReference>
<evidence type="ECO:0000259" key="2">
    <source>
        <dbReference type="Pfam" id="PF22725"/>
    </source>
</evidence>
<dbReference type="InterPro" id="IPR055170">
    <property type="entry name" value="GFO_IDH_MocA-like_dom"/>
</dbReference>
<keyword evidence="4" id="KW-1185">Reference proteome</keyword>
<dbReference type="InterPro" id="IPR051450">
    <property type="entry name" value="Gfo/Idh/MocA_Oxidoreductases"/>
</dbReference>
<organism evidence="3 4">
    <name type="scientific">Halovivax ruber (strain DSM 18193 / JCM 13892 / XH-70)</name>
    <dbReference type="NCBI Taxonomy" id="797302"/>
    <lineage>
        <taxon>Archaea</taxon>
        <taxon>Methanobacteriati</taxon>
        <taxon>Methanobacteriota</taxon>
        <taxon>Stenosarchaea group</taxon>
        <taxon>Halobacteria</taxon>
        <taxon>Halobacteriales</taxon>
        <taxon>Natrialbaceae</taxon>
        <taxon>Halovivax</taxon>
    </lineage>
</organism>